<name>A0A1W1V1E8_PEPAS</name>
<dbReference type="InterPro" id="IPR035069">
    <property type="entry name" value="TTHA1013/TTHA0281-like"/>
</dbReference>
<dbReference type="InterPro" id="IPR031807">
    <property type="entry name" value="HicB-like"/>
</dbReference>
<keyword evidence="3" id="KW-1185">Reference proteome</keyword>
<proteinExistence type="predicted"/>
<dbReference type="EMBL" id="FWWR01000009">
    <property type="protein sequence ID" value="SMB87175.1"/>
    <property type="molecule type" value="Genomic_DNA"/>
</dbReference>
<dbReference type="OrthoDB" id="5419659at2"/>
<evidence type="ECO:0000313" key="3">
    <source>
        <dbReference type="Proteomes" id="UP000192368"/>
    </source>
</evidence>
<dbReference type="Gene3D" id="3.30.160.250">
    <property type="match status" value="1"/>
</dbReference>
<reference evidence="3" key="1">
    <citation type="submission" date="2017-04" db="EMBL/GenBank/DDBJ databases">
        <authorList>
            <person name="Varghese N."/>
            <person name="Submissions S."/>
        </authorList>
    </citation>
    <scope>NUCLEOTIDE SEQUENCE [LARGE SCALE GENOMIC DNA]</scope>
    <source>
        <strain evidence="3">DSM 20463</strain>
    </source>
</reference>
<dbReference type="RefSeq" id="WP_084230651.1">
    <property type="nucleotide sequence ID" value="NZ_FWWR01000009.1"/>
</dbReference>
<evidence type="ECO:0000313" key="2">
    <source>
        <dbReference type="EMBL" id="SMB87175.1"/>
    </source>
</evidence>
<evidence type="ECO:0000259" key="1">
    <source>
        <dbReference type="Pfam" id="PF15919"/>
    </source>
</evidence>
<accession>A0A1W1V1E8</accession>
<dbReference type="SUPFAM" id="SSF143100">
    <property type="entry name" value="TTHA1013/TTHA0281-like"/>
    <property type="match status" value="1"/>
</dbReference>
<feature type="domain" description="HicB-like antitoxin of toxin-antitoxin system" evidence="1">
    <location>
        <begin position="13"/>
        <end position="73"/>
    </location>
</feature>
<dbReference type="AlphaFoldDB" id="A0A1W1V1E8"/>
<sequence>MLVSYPALFYYSPSEDNSYFVYFPDLGGTGTQGETIEDALFMASDYLGIVIADIVESGEKLPKRTDMNKLSLIDDFPFKDDKEFDGFYDLEQSFVSMVCVDIEKYFESQKLVKKTLNIPKWSNDIGNRLNLNFSKVLTEAIQEIALR</sequence>
<dbReference type="Proteomes" id="UP000192368">
    <property type="component" value="Unassembled WGS sequence"/>
</dbReference>
<gene>
    <name evidence="2" type="ORF">SAMN00017477_1041</name>
</gene>
<protein>
    <submittedName>
        <fullName evidence="2">Predicted nuclease of the RNAse H fold, HicB family</fullName>
    </submittedName>
</protein>
<organism evidence="2 3">
    <name type="scientific">Peptoniphilus asaccharolyticus DSM 20463</name>
    <dbReference type="NCBI Taxonomy" id="573058"/>
    <lineage>
        <taxon>Bacteria</taxon>
        <taxon>Bacillati</taxon>
        <taxon>Bacillota</taxon>
        <taxon>Tissierellia</taxon>
        <taxon>Tissierellales</taxon>
        <taxon>Peptoniphilaceae</taxon>
        <taxon>Peptoniphilus</taxon>
    </lineage>
</organism>
<dbReference type="STRING" id="573058.SAMN00017477_1041"/>
<dbReference type="Pfam" id="PF15919">
    <property type="entry name" value="HicB_lk_antitox"/>
    <property type="match status" value="1"/>
</dbReference>